<dbReference type="Proteomes" id="UP000255505">
    <property type="component" value="Chromosome I"/>
</dbReference>
<evidence type="ECO:0000313" key="2">
    <source>
        <dbReference type="EMBL" id="SPK74225.1"/>
    </source>
</evidence>
<protein>
    <submittedName>
        <fullName evidence="2">Uncharacterized protein</fullName>
    </submittedName>
</protein>
<evidence type="ECO:0000256" key="1">
    <source>
        <dbReference type="SAM" id="MobiDB-lite"/>
    </source>
</evidence>
<gene>
    <name evidence="2" type="ORF">CT19425_120467</name>
</gene>
<organism evidence="2 3">
    <name type="scientific">Cupriavidus taiwanensis</name>
    <dbReference type="NCBI Taxonomy" id="164546"/>
    <lineage>
        <taxon>Bacteria</taxon>
        <taxon>Pseudomonadati</taxon>
        <taxon>Pseudomonadota</taxon>
        <taxon>Betaproteobacteria</taxon>
        <taxon>Burkholderiales</taxon>
        <taxon>Burkholderiaceae</taxon>
        <taxon>Cupriavidus</taxon>
    </lineage>
</organism>
<evidence type="ECO:0000313" key="3">
    <source>
        <dbReference type="Proteomes" id="UP000255505"/>
    </source>
</evidence>
<dbReference type="AlphaFoldDB" id="A0A375ILN5"/>
<proteinExistence type="predicted"/>
<dbReference type="EMBL" id="LT991976">
    <property type="protein sequence ID" value="SPK74225.1"/>
    <property type="molecule type" value="Genomic_DNA"/>
</dbReference>
<sequence length="43" mass="4503">MTDGAGLFETFGRALDSTDDEPSEASRQPAGQPAASQHPEPET</sequence>
<name>A0A375ILN5_9BURK</name>
<feature type="region of interest" description="Disordered" evidence="1">
    <location>
        <begin position="1"/>
        <end position="43"/>
    </location>
</feature>
<accession>A0A375ILN5</accession>
<reference evidence="2 3" key="1">
    <citation type="submission" date="2018-01" db="EMBL/GenBank/DDBJ databases">
        <authorList>
            <person name="Gaut B.S."/>
            <person name="Morton B.R."/>
            <person name="Clegg M.T."/>
            <person name="Duvall M.R."/>
        </authorList>
    </citation>
    <scope>NUCLEOTIDE SEQUENCE [LARGE SCALE GENOMIC DNA]</scope>
    <source>
        <strain evidence="2">Cupriavidus taiwanensis LMG 19425</strain>
    </source>
</reference>